<organism evidence="1 2">
    <name type="scientific">Hibiscus sabdariffa</name>
    <name type="common">roselle</name>
    <dbReference type="NCBI Taxonomy" id="183260"/>
    <lineage>
        <taxon>Eukaryota</taxon>
        <taxon>Viridiplantae</taxon>
        <taxon>Streptophyta</taxon>
        <taxon>Embryophyta</taxon>
        <taxon>Tracheophyta</taxon>
        <taxon>Spermatophyta</taxon>
        <taxon>Magnoliopsida</taxon>
        <taxon>eudicotyledons</taxon>
        <taxon>Gunneridae</taxon>
        <taxon>Pentapetalae</taxon>
        <taxon>rosids</taxon>
        <taxon>malvids</taxon>
        <taxon>Malvales</taxon>
        <taxon>Malvaceae</taxon>
        <taxon>Malvoideae</taxon>
        <taxon>Hibiscus</taxon>
    </lineage>
</organism>
<gene>
    <name evidence="1" type="ORF">V6N11_058744</name>
</gene>
<evidence type="ECO:0000313" key="2">
    <source>
        <dbReference type="Proteomes" id="UP001396334"/>
    </source>
</evidence>
<accession>A0ABR2U552</accession>
<protein>
    <submittedName>
        <fullName evidence="1">Uncharacterized protein</fullName>
    </submittedName>
</protein>
<proteinExistence type="predicted"/>
<dbReference type="Proteomes" id="UP001396334">
    <property type="component" value="Unassembled WGS sequence"/>
</dbReference>
<evidence type="ECO:0000313" key="1">
    <source>
        <dbReference type="EMBL" id="KAK9044853.1"/>
    </source>
</evidence>
<dbReference type="EMBL" id="JBBPBN010000002">
    <property type="protein sequence ID" value="KAK9044853.1"/>
    <property type="molecule type" value="Genomic_DNA"/>
</dbReference>
<reference evidence="1 2" key="1">
    <citation type="journal article" date="2024" name="G3 (Bethesda)">
        <title>Genome assembly of Hibiscus sabdariffa L. provides insights into metabolisms of medicinal natural products.</title>
        <authorList>
            <person name="Kim T."/>
        </authorList>
    </citation>
    <scope>NUCLEOTIDE SEQUENCE [LARGE SCALE GENOMIC DNA]</scope>
    <source>
        <strain evidence="1">TK-2024</strain>
        <tissue evidence="1">Old leaves</tissue>
    </source>
</reference>
<name>A0ABR2U552_9ROSI</name>
<sequence>MKTSTSFRIFRLSSTKPPPPISPFLHRSFNTKSKSSVTFISQDSQIPNKEILITRIYNKGSITKNKDNES</sequence>
<keyword evidence="2" id="KW-1185">Reference proteome</keyword>
<comment type="caution">
    <text evidence="1">The sequence shown here is derived from an EMBL/GenBank/DDBJ whole genome shotgun (WGS) entry which is preliminary data.</text>
</comment>